<evidence type="ECO:0000256" key="2">
    <source>
        <dbReference type="ARBA" id="ARBA00007560"/>
    </source>
</evidence>
<evidence type="ECO:0000256" key="1">
    <source>
        <dbReference type="ARBA" id="ARBA00004123"/>
    </source>
</evidence>
<evidence type="ECO:0000256" key="5">
    <source>
        <dbReference type="SAM" id="MobiDB-lite"/>
    </source>
</evidence>
<dbReference type="GO" id="GO:0006368">
    <property type="term" value="P:transcription elongation by RNA polymerase II"/>
    <property type="evidence" value="ECO:0007669"/>
    <property type="project" value="InterPro"/>
</dbReference>
<keyword evidence="4" id="KW-0175">Coiled coil</keyword>
<protein>
    <submittedName>
        <fullName evidence="6">Uncharacterized protein</fullName>
    </submittedName>
</protein>
<dbReference type="GO" id="GO:0000993">
    <property type="term" value="F:RNA polymerase II complex binding"/>
    <property type="evidence" value="ECO:0007669"/>
    <property type="project" value="TreeGrafter"/>
</dbReference>
<feature type="compositionally biased region" description="Basic and acidic residues" evidence="5">
    <location>
        <begin position="468"/>
        <end position="482"/>
    </location>
</feature>
<comment type="subcellular location">
    <subcellularLocation>
        <location evidence="1">Nucleus</location>
    </subcellularLocation>
</comment>
<dbReference type="GO" id="GO:0003682">
    <property type="term" value="F:chromatin binding"/>
    <property type="evidence" value="ECO:0007669"/>
    <property type="project" value="TreeGrafter"/>
</dbReference>
<dbReference type="PANTHER" id="PTHR23188:SF12">
    <property type="entry name" value="RNA POLYMERASE II-ASSOCIATED FACTOR 1 HOMOLOG"/>
    <property type="match status" value="1"/>
</dbReference>
<organism evidence="6">
    <name type="scientific">Amphora coffeiformis</name>
    <dbReference type="NCBI Taxonomy" id="265554"/>
    <lineage>
        <taxon>Eukaryota</taxon>
        <taxon>Sar</taxon>
        <taxon>Stramenopiles</taxon>
        <taxon>Ochrophyta</taxon>
        <taxon>Bacillariophyta</taxon>
        <taxon>Bacillariophyceae</taxon>
        <taxon>Bacillariophycidae</taxon>
        <taxon>Thalassiophysales</taxon>
        <taxon>Catenulaceae</taxon>
        <taxon>Amphora</taxon>
    </lineage>
</organism>
<feature type="compositionally biased region" description="Acidic residues" evidence="5">
    <location>
        <begin position="483"/>
        <end position="505"/>
    </location>
</feature>
<sequence>MDDAHKREEEERRAKRKAAKSSKSASQLEKERKAKEHREKILKQTGSSKNIKGSEKKSSKPGSAPLTGSNFQKLFETRSQGFQIEFRFRNAPPRPPVGPIFVGQPLDVVLQEQSQQYKTLNSVEVNHRWELHTENELGVPLAACAMDIQSYQKTSDGTKLHPDDHALLDWKGSLGDTAAEELKIRQDRARAAARAALTGRAMPVKLTANASGAAAKTKKAKFSRVLDEGMQTWMKKTTYLSNDYSRKVHDFKSLAKTKQELAEELEQKRLEISKKRSAAAIAQSFDTTKIEHPSKKKLKVKRTYPLLPNVQAWGKAHTHIIIDKAPTTTKPYALRDLKKGLIANVEKPEDKPKMACDVFVPAKGVEGEDQYQAVQSYDLDIIPLKDDDSPQMHFCFWIDKDKGLATYLPLPSRVQLSTGRPLREIVYRGVQRRPLTEEEVKEEEERTAEINEELAEKYNLTKTVKPSDIPKGDEAPRKKIIEDGDGDGEDDFGDDDDDDSSDDEAIFGGGTKTIEAQS</sequence>
<feature type="region of interest" description="Disordered" evidence="5">
    <location>
        <begin position="459"/>
        <end position="518"/>
    </location>
</feature>
<evidence type="ECO:0000256" key="3">
    <source>
        <dbReference type="ARBA" id="ARBA00023242"/>
    </source>
</evidence>
<comment type="similarity">
    <text evidence="2">Belongs to the PAF1 family.</text>
</comment>
<feature type="coiled-coil region" evidence="4">
    <location>
        <begin position="248"/>
        <end position="278"/>
    </location>
</feature>
<gene>
    <name evidence="6" type="ORF">ACOF00016_LOCUS16964</name>
</gene>
<accession>A0A7S3PCQ2</accession>
<dbReference type="InterPro" id="IPR007133">
    <property type="entry name" value="RNA_pol_II-assoc_Paf1"/>
</dbReference>
<feature type="region of interest" description="Disordered" evidence="5">
    <location>
        <begin position="1"/>
        <end position="70"/>
    </location>
</feature>
<reference evidence="6" key="1">
    <citation type="submission" date="2021-01" db="EMBL/GenBank/DDBJ databases">
        <authorList>
            <person name="Corre E."/>
            <person name="Pelletier E."/>
            <person name="Niang G."/>
            <person name="Scheremetjew M."/>
            <person name="Finn R."/>
            <person name="Kale V."/>
            <person name="Holt S."/>
            <person name="Cochrane G."/>
            <person name="Meng A."/>
            <person name="Brown T."/>
            <person name="Cohen L."/>
        </authorList>
    </citation>
    <scope>NUCLEOTIDE SEQUENCE</scope>
    <source>
        <strain evidence="6">CCMP127</strain>
    </source>
</reference>
<name>A0A7S3PCQ2_9STRA</name>
<evidence type="ECO:0000256" key="4">
    <source>
        <dbReference type="SAM" id="Coils"/>
    </source>
</evidence>
<keyword evidence="3" id="KW-0539">Nucleus</keyword>
<proteinExistence type="inferred from homology"/>
<evidence type="ECO:0000313" key="6">
    <source>
        <dbReference type="EMBL" id="CAE0420177.1"/>
    </source>
</evidence>
<feature type="compositionally biased region" description="Basic and acidic residues" evidence="5">
    <location>
        <begin position="28"/>
        <end position="42"/>
    </location>
</feature>
<dbReference type="EMBL" id="HBIM01022926">
    <property type="protein sequence ID" value="CAE0420177.1"/>
    <property type="molecule type" value="Transcribed_RNA"/>
</dbReference>
<dbReference type="AlphaFoldDB" id="A0A7S3PCQ2"/>
<dbReference type="PANTHER" id="PTHR23188">
    <property type="entry name" value="RNA POLYMERASE II-ASSOCIATED FACTOR 1 HOMOLOG"/>
    <property type="match status" value="1"/>
</dbReference>
<feature type="compositionally biased region" description="Basic and acidic residues" evidence="5">
    <location>
        <begin position="1"/>
        <end position="13"/>
    </location>
</feature>
<dbReference type="GO" id="GO:0016593">
    <property type="term" value="C:Cdc73/Paf1 complex"/>
    <property type="evidence" value="ECO:0007669"/>
    <property type="project" value="InterPro"/>
</dbReference>
<dbReference type="Pfam" id="PF03985">
    <property type="entry name" value="Paf1"/>
    <property type="match status" value="2"/>
</dbReference>